<keyword evidence="2" id="KW-1185">Reference proteome</keyword>
<organism evidence="1 2">
    <name type="scientific">Trichomonas vaginalis (strain ATCC PRA-98 / G3)</name>
    <dbReference type="NCBI Taxonomy" id="412133"/>
    <lineage>
        <taxon>Eukaryota</taxon>
        <taxon>Metamonada</taxon>
        <taxon>Parabasalia</taxon>
        <taxon>Trichomonadida</taxon>
        <taxon>Trichomonadidae</taxon>
        <taxon>Trichomonas</taxon>
    </lineage>
</organism>
<dbReference type="VEuPathDB" id="TrichDB:TVAG_111460"/>
<dbReference type="InParanoid" id="A2F005"/>
<dbReference type="KEGG" id="tva:4759618"/>
<reference evidence="1" key="1">
    <citation type="submission" date="2006-10" db="EMBL/GenBank/DDBJ databases">
        <authorList>
            <person name="Amadeo P."/>
            <person name="Zhao Q."/>
            <person name="Wortman J."/>
            <person name="Fraser-Liggett C."/>
            <person name="Carlton J."/>
        </authorList>
    </citation>
    <scope>NUCLEOTIDE SEQUENCE</scope>
    <source>
        <strain evidence="1">G3</strain>
    </source>
</reference>
<dbReference type="RefSeq" id="XP_001314347.1">
    <property type="nucleotide sequence ID" value="XM_001314329.1"/>
</dbReference>
<dbReference type="EMBL" id="DS113557">
    <property type="protein sequence ID" value="EAY01789.1"/>
    <property type="molecule type" value="Genomic_DNA"/>
</dbReference>
<proteinExistence type="predicted"/>
<sequence length="263" mass="30982">MEDYSLKIDENVIIEIKEFIAPSIAFYYENKQEILDIVMVLYQKKENSLQGFYNLASISMKLNEEKPRISDILVYLGTRNKKFSMKCYYSSKVLSNDHECIKTIYDNFISIYLDQSNENKFENEFKKLSLLLISSLQFNSILFNDQFTLLYGEKYRELNIQTIKEKISKYDNEIEITKSDIKLSENYQSFVDEIKSFDDIPIAEYISLALGGLTSKYIELIQSQTESQEMKSQAKSIFYKLIENYQQSYFITNFVSNDLISLF</sequence>
<reference evidence="1" key="2">
    <citation type="journal article" date="2007" name="Science">
        <title>Draft genome sequence of the sexually transmitted pathogen Trichomonas vaginalis.</title>
        <authorList>
            <person name="Carlton J.M."/>
            <person name="Hirt R.P."/>
            <person name="Silva J.C."/>
            <person name="Delcher A.L."/>
            <person name="Schatz M."/>
            <person name="Zhao Q."/>
            <person name="Wortman J.R."/>
            <person name="Bidwell S.L."/>
            <person name="Alsmark U.C.M."/>
            <person name="Besteiro S."/>
            <person name="Sicheritz-Ponten T."/>
            <person name="Noel C.J."/>
            <person name="Dacks J.B."/>
            <person name="Foster P.G."/>
            <person name="Simillion C."/>
            <person name="Van de Peer Y."/>
            <person name="Miranda-Saavedra D."/>
            <person name="Barton G.J."/>
            <person name="Westrop G.D."/>
            <person name="Mueller S."/>
            <person name="Dessi D."/>
            <person name="Fiori P.L."/>
            <person name="Ren Q."/>
            <person name="Paulsen I."/>
            <person name="Zhang H."/>
            <person name="Bastida-Corcuera F.D."/>
            <person name="Simoes-Barbosa A."/>
            <person name="Brown M.T."/>
            <person name="Hayes R.D."/>
            <person name="Mukherjee M."/>
            <person name="Okumura C.Y."/>
            <person name="Schneider R."/>
            <person name="Smith A.J."/>
            <person name="Vanacova S."/>
            <person name="Villalvazo M."/>
            <person name="Haas B.J."/>
            <person name="Pertea M."/>
            <person name="Feldblyum T.V."/>
            <person name="Utterback T.R."/>
            <person name="Shu C.L."/>
            <person name="Osoegawa K."/>
            <person name="de Jong P.J."/>
            <person name="Hrdy I."/>
            <person name="Horvathova L."/>
            <person name="Zubacova Z."/>
            <person name="Dolezal P."/>
            <person name="Malik S.B."/>
            <person name="Logsdon J.M. Jr."/>
            <person name="Henze K."/>
            <person name="Gupta A."/>
            <person name="Wang C.C."/>
            <person name="Dunne R.L."/>
            <person name="Upcroft J.A."/>
            <person name="Upcroft P."/>
            <person name="White O."/>
            <person name="Salzberg S.L."/>
            <person name="Tang P."/>
            <person name="Chiu C.-H."/>
            <person name="Lee Y.-S."/>
            <person name="Embley T.M."/>
            <person name="Coombs G.H."/>
            <person name="Mottram J.C."/>
            <person name="Tachezy J."/>
            <person name="Fraser-Liggett C.M."/>
            <person name="Johnson P.J."/>
        </authorList>
    </citation>
    <scope>NUCLEOTIDE SEQUENCE [LARGE SCALE GENOMIC DNA]</scope>
    <source>
        <strain evidence="1">G3</strain>
    </source>
</reference>
<name>A2F005_TRIV3</name>
<gene>
    <name evidence="1" type="ORF">TVAG_111460</name>
</gene>
<dbReference type="AlphaFoldDB" id="A2F005"/>
<evidence type="ECO:0000313" key="2">
    <source>
        <dbReference type="Proteomes" id="UP000001542"/>
    </source>
</evidence>
<dbReference type="Proteomes" id="UP000001542">
    <property type="component" value="Unassembled WGS sequence"/>
</dbReference>
<protein>
    <submittedName>
        <fullName evidence="1">Uncharacterized protein</fullName>
    </submittedName>
</protein>
<accession>A2F005</accession>
<evidence type="ECO:0000313" key="1">
    <source>
        <dbReference type="EMBL" id="EAY01789.1"/>
    </source>
</evidence>
<dbReference type="VEuPathDB" id="TrichDB:TVAGG3_0144630"/>